<feature type="transmembrane region" description="Helical" evidence="1">
    <location>
        <begin position="372"/>
        <end position="398"/>
    </location>
</feature>
<evidence type="ECO:0000313" key="3">
    <source>
        <dbReference type="Proteomes" id="UP000663828"/>
    </source>
</evidence>
<reference evidence="2" key="1">
    <citation type="submission" date="2021-02" db="EMBL/GenBank/DDBJ databases">
        <authorList>
            <person name="Nowell W R."/>
        </authorList>
    </citation>
    <scope>NUCLEOTIDE SEQUENCE</scope>
</reference>
<evidence type="ECO:0000313" key="2">
    <source>
        <dbReference type="EMBL" id="CAF0843372.1"/>
    </source>
</evidence>
<accession>A0A813VX24</accession>
<evidence type="ECO:0000256" key="1">
    <source>
        <dbReference type="SAM" id="Phobius"/>
    </source>
</evidence>
<feature type="transmembrane region" description="Helical" evidence="1">
    <location>
        <begin position="773"/>
        <end position="796"/>
    </location>
</feature>
<keyword evidence="1" id="KW-1133">Transmembrane helix</keyword>
<comment type="caution">
    <text evidence="2">The sequence shown here is derived from an EMBL/GenBank/DDBJ whole genome shotgun (WGS) entry which is preliminary data.</text>
</comment>
<dbReference type="EMBL" id="CAJNOR010000216">
    <property type="protein sequence ID" value="CAF0843372.1"/>
    <property type="molecule type" value="Genomic_DNA"/>
</dbReference>
<feature type="transmembrane region" description="Helical" evidence="1">
    <location>
        <begin position="37"/>
        <end position="55"/>
    </location>
</feature>
<feature type="transmembrane region" description="Helical" evidence="1">
    <location>
        <begin position="1189"/>
        <end position="1211"/>
    </location>
</feature>
<dbReference type="Proteomes" id="UP000663828">
    <property type="component" value="Unassembled WGS sequence"/>
</dbReference>
<protein>
    <submittedName>
        <fullName evidence="2">Uncharacterized protein</fullName>
    </submittedName>
</protein>
<organism evidence="2 3">
    <name type="scientific">Adineta ricciae</name>
    <name type="common">Rotifer</name>
    <dbReference type="NCBI Taxonomy" id="249248"/>
    <lineage>
        <taxon>Eukaryota</taxon>
        <taxon>Metazoa</taxon>
        <taxon>Spiralia</taxon>
        <taxon>Gnathifera</taxon>
        <taxon>Rotifera</taxon>
        <taxon>Eurotatoria</taxon>
        <taxon>Bdelloidea</taxon>
        <taxon>Adinetida</taxon>
        <taxon>Adinetidae</taxon>
        <taxon>Adineta</taxon>
    </lineage>
</organism>
<keyword evidence="3" id="KW-1185">Reference proteome</keyword>
<dbReference type="AlphaFoldDB" id="A0A813VX24"/>
<feature type="transmembrane region" description="Helical" evidence="1">
    <location>
        <begin position="849"/>
        <end position="869"/>
    </location>
</feature>
<sequence length="1232" mass="143639">MFILKLRRFFCELNLFRNPYVINNRHQIKNQYISTRIFILTFPIILLSVILYLSLSSITMTTSIEGINDELFRKLHYQYNDTLKCPCSNLSIPYQSFVSITTTFHPICSVDFDPLINALFKYTESLSNHHDFRFTAALQFRLLIHLCFSAKEILRTRLIDFNNTLFVDIFLLDETNFHSRVKQLIDGFFQIIINDFISSLQIIRVNTFINQFISGIHSNYKIIGERRVCRKKFRSAVYSCHWEFTTHSEKYARTCDCSSSFSCFSPAIIYDNNKTFIVNGFQIGCYVVESLLSSSLECFYNMSCLNQLLYYIELNTSIILQPSKKFHATDSIELLINELFVDDWYHSVDYKAYFTACQVRKCTYSYEDRRSILLIATTIVSVIGGLTTTLFCIIPIIIKFIRKQKTVRIRTVNHQNTIHRLPRLFNRQKLIKRIRLINLFKSVHSRTEFDIQNEFLSTRIYIILLLIILCISIEYHITSMSIKTLTIQTPSFNLISNINESSLKCSCSMITISFKTFIRIQPRFHPICSSDFVNQTLLNTINTTNNYEAEILQKRFYILSLFCQLSKQTLEFALDQLDNTHFLSPELIFENQFQTKINEIINQTIAVACSTFNTFINLMIDTNTINNLLSNDAIFQPSGAWSVIDLNKPVLFFNKIDHTFDNRKCIFSNQLGNITFDQFYTNCNVLQALMSSSLLSFYNIIHVKLFHNYIQNILYRPLEIPTNYLKNATIAYILNTLMVDTYTKSISYENYFKKCKTQTCTYKKESQESFIDIILTMIGFIGGIMGILHVFIKIVVQFLRNITRKTNRNISQRRDFWNFIHSQYKKLYSINTFGHFNDLKRNQIISTRIFLILFLIILIILTFYTSLTFTERFVEINQPSYNKFLSLNKQYSSSNLICSCSNIYIPYRTFLSFSPKFHQICSSVFSQTRFLDLLVHQTILLVRFYDYRQFSWEIFTAIRVFCDLSRKTVEEQVNIFLSATLISNQVLSEEQLQAHIEPLIQAMIQVSQQKINILIKLIRDVTYANQIVSNSFTNLNVEDLDLANETGSNRTIGLTNKRYGNCNCLTSSSCIIPAITQDNLNPRFSFDGFFIGCYILDSVLLSSMKCLYSQKCIDRAVVSAMNVPLYATDVFPSALNPNENSSYTVNTTFSDLFAKLMLETWNQKLSHSFYYQSCNVSSCTYTFIVRREFTYITTILFGIIGGLNKVLRVIVPRFVSFTMKILYRNKVTPTAY</sequence>
<keyword evidence="1" id="KW-0472">Membrane</keyword>
<keyword evidence="1" id="KW-0812">Transmembrane</keyword>
<name>A0A813VX24_ADIRI</name>
<proteinExistence type="predicted"/>
<feature type="transmembrane region" description="Helical" evidence="1">
    <location>
        <begin position="460"/>
        <end position="477"/>
    </location>
</feature>
<gene>
    <name evidence="2" type="ORF">XAT740_LOCUS5090</name>
</gene>